<reference evidence="4 5" key="1">
    <citation type="submission" date="2023-12" db="EMBL/GenBank/DDBJ databases">
        <title>A high-quality genome assembly for Dillenia turbinata (Dilleniales).</title>
        <authorList>
            <person name="Chanderbali A."/>
        </authorList>
    </citation>
    <scope>NUCLEOTIDE SEQUENCE [LARGE SCALE GENOMIC DNA]</scope>
    <source>
        <strain evidence="4">LSX21</strain>
        <tissue evidence="4">Leaf</tissue>
    </source>
</reference>
<evidence type="ECO:0000256" key="2">
    <source>
        <dbReference type="SAM" id="Coils"/>
    </source>
</evidence>
<dbReference type="AlphaFoldDB" id="A0AAN8V2J8"/>
<accession>A0AAN8V2J8</accession>
<evidence type="ECO:0000313" key="5">
    <source>
        <dbReference type="Proteomes" id="UP001370490"/>
    </source>
</evidence>
<evidence type="ECO:0000313" key="4">
    <source>
        <dbReference type="EMBL" id="KAK6921532.1"/>
    </source>
</evidence>
<keyword evidence="2" id="KW-0175">Coiled coil</keyword>
<dbReference type="Gene3D" id="1.25.40.10">
    <property type="entry name" value="Tetratricopeptide repeat domain"/>
    <property type="match status" value="2"/>
</dbReference>
<sequence>MASSTAFFHFSTITTQSPFQPQSLRSSLSLPSIIRIRPSCSHSDQNPLLQTLKTSAKTLILTTAATALAFSRFPPAPVRADPLPTLATQNQQHEEEKSEEQLNDSSSSPPLSQFLESHQEEAPEALKSLLLQKLEDGEDEETLKILRKLVSAQPFNSDYKFLLAKLLSEMGEIEEAREVFESILADNPLSFEALFENALLMDRCGEGDTVIRRLEETLKFAEDENKEKVSRDVKLIMAQILFLQKNVDEALRSYEELAKEDPSDFRPYFCQGTIYSLMDRNEEAREKFEKYRELSPNKFEAEGFLRAPLSRMKLFGTDSSDLN</sequence>
<dbReference type="PROSITE" id="PS50005">
    <property type="entry name" value="TPR"/>
    <property type="match status" value="1"/>
</dbReference>
<keyword evidence="1" id="KW-0802">TPR repeat</keyword>
<name>A0AAN8V2J8_9MAGN</name>
<dbReference type="Pfam" id="PF14559">
    <property type="entry name" value="TPR_19"/>
    <property type="match status" value="1"/>
</dbReference>
<protein>
    <recommendedName>
        <fullName evidence="6">Protein SLOW GREEN 1, chloroplastic</fullName>
    </recommendedName>
</protein>
<dbReference type="SUPFAM" id="SSF48452">
    <property type="entry name" value="TPR-like"/>
    <property type="match status" value="1"/>
</dbReference>
<keyword evidence="5" id="KW-1185">Reference proteome</keyword>
<evidence type="ECO:0000256" key="3">
    <source>
        <dbReference type="SAM" id="MobiDB-lite"/>
    </source>
</evidence>
<gene>
    <name evidence="4" type="ORF">RJ641_012039</name>
</gene>
<dbReference type="InterPro" id="IPR011990">
    <property type="entry name" value="TPR-like_helical_dom_sf"/>
</dbReference>
<feature type="region of interest" description="Disordered" evidence="3">
    <location>
        <begin position="88"/>
        <end position="118"/>
    </location>
</feature>
<dbReference type="Proteomes" id="UP001370490">
    <property type="component" value="Unassembled WGS sequence"/>
</dbReference>
<dbReference type="InterPro" id="IPR019734">
    <property type="entry name" value="TPR_rpt"/>
</dbReference>
<feature type="repeat" description="TPR" evidence="1">
    <location>
        <begin position="265"/>
        <end position="298"/>
    </location>
</feature>
<evidence type="ECO:0000256" key="1">
    <source>
        <dbReference type="PROSITE-ProRule" id="PRU00339"/>
    </source>
</evidence>
<comment type="caution">
    <text evidence="4">The sequence shown here is derived from an EMBL/GenBank/DDBJ whole genome shotgun (WGS) entry which is preliminary data.</text>
</comment>
<feature type="compositionally biased region" description="Polar residues" evidence="3">
    <location>
        <begin position="103"/>
        <end position="116"/>
    </location>
</feature>
<proteinExistence type="predicted"/>
<organism evidence="4 5">
    <name type="scientific">Dillenia turbinata</name>
    <dbReference type="NCBI Taxonomy" id="194707"/>
    <lineage>
        <taxon>Eukaryota</taxon>
        <taxon>Viridiplantae</taxon>
        <taxon>Streptophyta</taxon>
        <taxon>Embryophyta</taxon>
        <taxon>Tracheophyta</taxon>
        <taxon>Spermatophyta</taxon>
        <taxon>Magnoliopsida</taxon>
        <taxon>eudicotyledons</taxon>
        <taxon>Gunneridae</taxon>
        <taxon>Pentapetalae</taxon>
        <taxon>Dilleniales</taxon>
        <taxon>Dilleniaceae</taxon>
        <taxon>Dillenia</taxon>
    </lineage>
</organism>
<dbReference type="PANTHER" id="PTHR36350">
    <property type="entry name" value="TRANSMEMBRANE PROTEIN"/>
    <property type="match status" value="1"/>
</dbReference>
<evidence type="ECO:0008006" key="6">
    <source>
        <dbReference type="Google" id="ProtNLM"/>
    </source>
</evidence>
<dbReference type="SMART" id="SM00028">
    <property type="entry name" value="TPR"/>
    <property type="match status" value="3"/>
</dbReference>
<dbReference type="EMBL" id="JBAMMX010000019">
    <property type="protein sequence ID" value="KAK6921532.1"/>
    <property type="molecule type" value="Genomic_DNA"/>
</dbReference>
<feature type="coiled-coil region" evidence="2">
    <location>
        <begin position="211"/>
        <end position="294"/>
    </location>
</feature>
<dbReference type="Pfam" id="PF13174">
    <property type="entry name" value="TPR_6"/>
    <property type="match status" value="1"/>
</dbReference>
<dbReference type="PANTHER" id="PTHR36350:SF3">
    <property type="entry name" value="TRANSMEMBRANE PROTEIN"/>
    <property type="match status" value="1"/>
</dbReference>